<dbReference type="Proteomes" id="UP000609346">
    <property type="component" value="Unassembled WGS sequence"/>
</dbReference>
<accession>A0ABR8N1C0</accession>
<dbReference type="PANTHER" id="PTHR12697">
    <property type="entry name" value="PBS LYASE HEAT-LIKE PROTEIN"/>
    <property type="match status" value="1"/>
</dbReference>
<feature type="transmembrane region" description="Helical" evidence="1">
    <location>
        <begin position="7"/>
        <end position="32"/>
    </location>
</feature>
<reference evidence="2 3" key="1">
    <citation type="submission" date="2020-09" db="EMBL/GenBank/DDBJ databases">
        <title>Paenibacillus sp. strain PR3 16S rRNA gene Genome sequencing and assembly.</title>
        <authorList>
            <person name="Kim J."/>
        </authorList>
    </citation>
    <scope>NUCLEOTIDE SEQUENCE [LARGE SCALE GENOMIC DNA]</scope>
    <source>
        <strain evidence="2 3">PR3</strain>
    </source>
</reference>
<dbReference type="Pfam" id="PF13646">
    <property type="entry name" value="HEAT_2"/>
    <property type="match status" value="1"/>
</dbReference>
<evidence type="ECO:0000256" key="1">
    <source>
        <dbReference type="SAM" id="Phobius"/>
    </source>
</evidence>
<dbReference type="SUPFAM" id="SSF48371">
    <property type="entry name" value="ARM repeat"/>
    <property type="match status" value="2"/>
</dbReference>
<protein>
    <submittedName>
        <fullName evidence="2">HEAT repeat domain-containing protein</fullName>
    </submittedName>
</protein>
<dbReference type="RefSeq" id="WP_191206247.1">
    <property type="nucleotide sequence ID" value="NZ_JACXZA010000007.1"/>
</dbReference>
<evidence type="ECO:0000313" key="2">
    <source>
        <dbReference type="EMBL" id="MBD3921948.1"/>
    </source>
</evidence>
<dbReference type="InterPro" id="IPR016024">
    <property type="entry name" value="ARM-type_fold"/>
</dbReference>
<comment type="caution">
    <text evidence="2">The sequence shown here is derived from an EMBL/GenBank/DDBJ whole genome shotgun (WGS) entry which is preliminary data.</text>
</comment>
<proteinExistence type="predicted"/>
<dbReference type="PANTHER" id="PTHR12697:SF5">
    <property type="entry name" value="DEOXYHYPUSINE HYDROXYLASE"/>
    <property type="match status" value="1"/>
</dbReference>
<organism evidence="2 3">
    <name type="scientific">Paenibacillus terricola</name>
    <dbReference type="NCBI Taxonomy" id="2763503"/>
    <lineage>
        <taxon>Bacteria</taxon>
        <taxon>Bacillati</taxon>
        <taxon>Bacillota</taxon>
        <taxon>Bacilli</taxon>
        <taxon>Bacillales</taxon>
        <taxon>Paenibacillaceae</taxon>
        <taxon>Paenibacillus</taxon>
    </lineage>
</organism>
<dbReference type="EMBL" id="JACXZA010000007">
    <property type="protein sequence ID" value="MBD3921948.1"/>
    <property type="molecule type" value="Genomic_DNA"/>
</dbReference>
<keyword evidence="3" id="KW-1185">Reference proteome</keyword>
<evidence type="ECO:0000313" key="3">
    <source>
        <dbReference type="Proteomes" id="UP000609346"/>
    </source>
</evidence>
<keyword evidence="1" id="KW-0472">Membrane</keyword>
<dbReference type="InterPro" id="IPR011989">
    <property type="entry name" value="ARM-like"/>
</dbReference>
<gene>
    <name evidence="2" type="ORF">H8B09_24515</name>
</gene>
<sequence length="350" mass="38788">MTNTAMLLLWISLGLSVVFFLAIVGTWIYSYYFKRTTEKTNEALEEMLGAVFALEGHEQNIVISRKLLGYVRNSWLRRELLMKALVEFAGRLPAEKQERVNQIVEETEISAYLARLLSSNSSSNHSIACRYIGDLRVSSLREEMLKLKDSRNNDVLYNMLLALAKLGDVEGLSAILSANSSHINLSFRAVVEVVTAFKGSMEELIGQTIDHCDDYMKGILIKAAADEGHSGLTPIYVKYLSSDNKNLRIACIRAIAETKDTGNESHLIGMLEDSEWEVRAAAAKGLEQIGTDKSIPSLGEAVKDKEWWVRQNAASSLVALPGGRKYAESIIKGEDRFASEAIVGVLEMSS</sequence>
<name>A0ABR8N1C0_9BACL</name>
<keyword evidence="1" id="KW-1133">Transmembrane helix</keyword>
<keyword evidence="1" id="KW-0812">Transmembrane</keyword>
<dbReference type="Gene3D" id="1.25.10.10">
    <property type="entry name" value="Leucine-rich Repeat Variant"/>
    <property type="match status" value="1"/>
</dbReference>